<organism evidence="7 8">
    <name type="scientific">Candidatus Borkfalkia faecipullorum</name>
    <dbReference type="NCBI Taxonomy" id="2838510"/>
    <lineage>
        <taxon>Bacteria</taxon>
        <taxon>Bacillati</taxon>
        <taxon>Bacillota</taxon>
        <taxon>Clostridia</taxon>
        <taxon>Christensenellales</taxon>
        <taxon>Christensenellaceae</taxon>
        <taxon>Candidatus Borkfalkia</taxon>
    </lineage>
</organism>
<evidence type="ECO:0000256" key="5">
    <source>
        <dbReference type="ARBA" id="ARBA00023004"/>
    </source>
</evidence>
<evidence type="ECO:0000256" key="3">
    <source>
        <dbReference type="ARBA" id="ARBA00022691"/>
    </source>
</evidence>
<protein>
    <submittedName>
        <fullName evidence="7">Radical SAM protein</fullName>
    </submittedName>
</protein>
<name>A0A9D1V6R1_9FIRM</name>
<dbReference type="GO" id="GO:0046872">
    <property type="term" value="F:metal ion binding"/>
    <property type="evidence" value="ECO:0007669"/>
    <property type="project" value="UniProtKB-KW"/>
</dbReference>
<dbReference type="InterPro" id="IPR007197">
    <property type="entry name" value="rSAM"/>
</dbReference>
<evidence type="ECO:0000256" key="2">
    <source>
        <dbReference type="ARBA" id="ARBA00022485"/>
    </source>
</evidence>
<proteinExistence type="predicted"/>
<dbReference type="Proteomes" id="UP000824204">
    <property type="component" value="Unassembled WGS sequence"/>
</dbReference>
<dbReference type="Pfam" id="PF13353">
    <property type="entry name" value="Fer4_12"/>
    <property type="match status" value="1"/>
</dbReference>
<keyword evidence="5" id="KW-0408">Iron</keyword>
<evidence type="ECO:0000256" key="4">
    <source>
        <dbReference type="ARBA" id="ARBA00022723"/>
    </source>
</evidence>
<dbReference type="SFLD" id="SFLDS00029">
    <property type="entry name" value="Radical_SAM"/>
    <property type="match status" value="1"/>
</dbReference>
<keyword evidence="3" id="KW-0949">S-adenosyl-L-methionine</keyword>
<comment type="cofactor">
    <cofactor evidence="1">
        <name>[4Fe-4S] cluster</name>
        <dbReference type="ChEBI" id="CHEBI:49883"/>
    </cofactor>
</comment>
<dbReference type="GO" id="GO:0043365">
    <property type="term" value="F:[formate-C-acetyltransferase]-activating enzyme activity"/>
    <property type="evidence" value="ECO:0007669"/>
    <property type="project" value="InterPro"/>
</dbReference>
<dbReference type="PANTHER" id="PTHR30352:SF2">
    <property type="entry name" value="ANAEROBIC RIBONUCLEOSIDE-TRIPHOSPHATE REDUCTASE-ACTIVATING PROTEIN"/>
    <property type="match status" value="1"/>
</dbReference>
<reference evidence="7" key="2">
    <citation type="submission" date="2021-04" db="EMBL/GenBank/DDBJ databases">
        <authorList>
            <person name="Gilroy R."/>
        </authorList>
    </citation>
    <scope>NUCLEOTIDE SEQUENCE</scope>
    <source>
        <strain evidence="7">811</strain>
    </source>
</reference>
<dbReference type="InterPro" id="IPR058240">
    <property type="entry name" value="rSAM_sf"/>
</dbReference>
<dbReference type="SFLD" id="SFLDF00299">
    <property type="entry name" value="anaerobic_ribonucleoside-triph"/>
    <property type="match status" value="1"/>
</dbReference>
<dbReference type="SFLD" id="SFLDG01066">
    <property type="entry name" value="organic_radical-activating_enz"/>
    <property type="match status" value="1"/>
</dbReference>
<dbReference type="InterPro" id="IPR012837">
    <property type="entry name" value="NrdG"/>
</dbReference>
<sequence>MQIGKILFPVTTLGPGKRVGIWVLGCRRNCKGCSNPELQLFDETKDVPVGDVIGFVRTLDCEGATISGGEPFLQAEALKELVEGLHREKIEDILVYSGFTKEQLEQMHDPNIDYVLSHITVLIDGPFVEELVDGVPLRGSSNQRVWLFDDRYEQQYLACLRNEKKVDIFEFGDETHFIGIPFKNYRQLYVKYLRTRGQNE</sequence>
<dbReference type="SUPFAM" id="SSF102114">
    <property type="entry name" value="Radical SAM enzymes"/>
    <property type="match status" value="1"/>
</dbReference>
<evidence type="ECO:0000256" key="1">
    <source>
        <dbReference type="ARBA" id="ARBA00001966"/>
    </source>
</evidence>
<dbReference type="AlphaFoldDB" id="A0A9D1V6R1"/>
<reference evidence="7" key="1">
    <citation type="journal article" date="2021" name="PeerJ">
        <title>Extensive microbial diversity within the chicken gut microbiome revealed by metagenomics and culture.</title>
        <authorList>
            <person name="Gilroy R."/>
            <person name="Ravi A."/>
            <person name="Getino M."/>
            <person name="Pursley I."/>
            <person name="Horton D.L."/>
            <person name="Alikhan N.F."/>
            <person name="Baker D."/>
            <person name="Gharbi K."/>
            <person name="Hall N."/>
            <person name="Watson M."/>
            <person name="Adriaenssens E.M."/>
            <person name="Foster-Nyarko E."/>
            <person name="Jarju S."/>
            <person name="Secka A."/>
            <person name="Antonio M."/>
            <person name="Oren A."/>
            <person name="Chaudhuri R.R."/>
            <person name="La Ragione R."/>
            <person name="Hildebrand F."/>
            <person name="Pallen M.J."/>
        </authorList>
    </citation>
    <scope>NUCLEOTIDE SEQUENCE</scope>
    <source>
        <strain evidence="7">811</strain>
    </source>
</reference>
<dbReference type="GO" id="GO:0004748">
    <property type="term" value="F:ribonucleoside-diphosphate reductase activity, thioredoxin disulfide as acceptor"/>
    <property type="evidence" value="ECO:0007669"/>
    <property type="project" value="TreeGrafter"/>
</dbReference>
<dbReference type="InterPro" id="IPR034457">
    <property type="entry name" value="Organic_radical-activating"/>
</dbReference>
<evidence type="ECO:0000313" key="7">
    <source>
        <dbReference type="EMBL" id="HIX06963.1"/>
    </source>
</evidence>
<keyword evidence="4" id="KW-0479">Metal-binding</keyword>
<evidence type="ECO:0000256" key="6">
    <source>
        <dbReference type="ARBA" id="ARBA00023014"/>
    </source>
</evidence>
<gene>
    <name evidence="7" type="ORF">H9741_00640</name>
</gene>
<dbReference type="EMBL" id="DXFX01000009">
    <property type="protein sequence ID" value="HIX06963.1"/>
    <property type="molecule type" value="Genomic_DNA"/>
</dbReference>
<comment type="caution">
    <text evidence="7">The sequence shown here is derived from an EMBL/GenBank/DDBJ whole genome shotgun (WGS) entry which is preliminary data.</text>
</comment>
<dbReference type="SFLD" id="SFLDG01063">
    <property type="entry name" value="activating_enzymes__group_1"/>
    <property type="match status" value="1"/>
</dbReference>
<dbReference type="Gene3D" id="3.20.20.70">
    <property type="entry name" value="Aldolase class I"/>
    <property type="match status" value="1"/>
</dbReference>
<dbReference type="PANTHER" id="PTHR30352">
    <property type="entry name" value="PYRUVATE FORMATE-LYASE-ACTIVATING ENZYME"/>
    <property type="match status" value="1"/>
</dbReference>
<dbReference type="InterPro" id="IPR013785">
    <property type="entry name" value="Aldolase_TIM"/>
</dbReference>
<keyword evidence="6" id="KW-0411">Iron-sulfur</keyword>
<dbReference type="CDD" id="cd01335">
    <property type="entry name" value="Radical_SAM"/>
    <property type="match status" value="1"/>
</dbReference>
<keyword evidence="2" id="KW-0004">4Fe-4S</keyword>
<accession>A0A9D1V6R1</accession>
<evidence type="ECO:0000313" key="8">
    <source>
        <dbReference type="Proteomes" id="UP000824204"/>
    </source>
</evidence>
<dbReference type="GO" id="GO:0051539">
    <property type="term" value="F:4 iron, 4 sulfur cluster binding"/>
    <property type="evidence" value="ECO:0007669"/>
    <property type="project" value="UniProtKB-KW"/>
</dbReference>